<proteinExistence type="predicted"/>
<dbReference type="VEuPathDB" id="FungiDB:I302_02096"/>
<evidence type="ECO:0000313" key="3">
    <source>
        <dbReference type="Proteomes" id="UP000092730"/>
    </source>
</evidence>
<dbReference type="STRING" id="1296100.A0A1B9G8B2"/>
<dbReference type="EMBL" id="CP144542">
    <property type="protein sequence ID" value="WVW81403.1"/>
    <property type="molecule type" value="Genomic_DNA"/>
</dbReference>
<reference evidence="1" key="3">
    <citation type="submission" date="2014-01" db="EMBL/GenBank/DDBJ databases">
        <title>Evolution of pathogenesis and genome organization in the Tremellales.</title>
        <authorList>
            <person name="Cuomo C."/>
            <person name="Litvintseva A."/>
            <person name="Heitman J."/>
            <person name="Chen Y."/>
            <person name="Sun S."/>
            <person name="Springer D."/>
            <person name="Dromer F."/>
            <person name="Young S."/>
            <person name="Zeng Q."/>
            <person name="Chapman S."/>
            <person name="Gujja S."/>
            <person name="Saif S."/>
            <person name="Birren B."/>
        </authorList>
    </citation>
    <scope>NUCLEOTIDE SEQUENCE</scope>
    <source>
        <strain evidence="1">CBS 10118</strain>
    </source>
</reference>
<dbReference type="EMBL" id="KI894019">
    <property type="protein sequence ID" value="OCF27256.1"/>
    <property type="molecule type" value="Genomic_DNA"/>
</dbReference>
<dbReference type="AlphaFoldDB" id="A0A1B9G8B2"/>
<reference evidence="1" key="1">
    <citation type="submission" date="2013-07" db="EMBL/GenBank/DDBJ databases">
        <title>The Genome Sequence of Cryptococcus bestiolae CBS10118.</title>
        <authorList>
            <consortium name="The Broad Institute Genome Sequencing Platform"/>
            <person name="Cuomo C."/>
            <person name="Litvintseva A."/>
            <person name="Chen Y."/>
            <person name="Heitman J."/>
            <person name="Sun S."/>
            <person name="Springer D."/>
            <person name="Dromer F."/>
            <person name="Young S.K."/>
            <person name="Zeng Q."/>
            <person name="Gargeya S."/>
            <person name="Fitzgerald M."/>
            <person name="Abouelleil A."/>
            <person name="Alvarado L."/>
            <person name="Berlin A.M."/>
            <person name="Chapman S.B."/>
            <person name="Dewar J."/>
            <person name="Goldberg J."/>
            <person name="Griggs A."/>
            <person name="Gujja S."/>
            <person name="Hansen M."/>
            <person name="Howarth C."/>
            <person name="Imamovic A."/>
            <person name="Larimer J."/>
            <person name="McCowan C."/>
            <person name="Murphy C."/>
            <person name="Pearson M."/>
            <person name="Priest M."/>
            <person name="Roberts A."/>
            <person name="Saif S."/>
            <person name="Shea T."/>
            <person name="Sykes S."/>
            <person name="Wortman J."/>
            <person name="Nusbaum C."/>
            <person name="Birren B."/>
        </authorList>
    </citation>
    <scope>NUCLEOTIDE SEQUENCE [LARGE SCALE GENOMIC DNA]</scope>
    <source>
        <strain evidence="1">CBS 10118</strain>
    </source>
</reference>
<evidence type="ECO:0008006" key="4">
    <source>
        <dbReference type="Google" id="ProtNLM"/>
    </source>
</evidence>
<accession>A0A1B9G8B2</accession>
<gene>
    <name evidence="1" type="ORF">I302_02096</name>
    <name evidence="2" type="ORF">I302_103396</name>
</gene>
<evidence type="ECO:0000313" key="2">
    <source>
        <dbReference type="EMBL" id="WVW81403.1"/>
    </source>
</evidence>
<reference evidence="2" key="4">
    <citation type="submission" date="2024-02" db="EMBL/GenBank/DDBJ databases">
        <title>Comparative genomics of Cryptococcus and Kwoniella reveals pathogenesis evolution and contrasting modes of karyotype evolution via chromosome fusion or intercentromeric recombination.</title>
        <authorList>
            <person name="Coelho M.A."/>
            <person name="David-Palma M."/>
            <person name="Shea T."/>
            <person name="Bowers K."/>
            <person name="McGinley-Smith S."/>
            <person name="Mohammad A.W."/>
            <person name="Gnirke A."/>
            <person name="Yurkov A.M."/>
            <person name="Nowrousian M."/>
            <person name="Sun S."/>
            <person name="Cuomo C.A."/>
            <person name="Heitman J."/>
        </authorList>
    </citation>
    <scope>NUCLEOTIDE SEQUENCE</scope>
    <source>
        <strain evidence="2">CBS 10118</strain>
    </source>
</reference>
<protein>
    <recommendedName>
        <fullName evidence="4">Transcription factor domain-containing protein</fullName>
    </recommendedName>
</protein>
<keyword evidence="3" id="KW-1185">Reference proteome</keyword>
<evidence type="ECO:0000313" key="1">
    <source>
        <dbReference type="EMBL" id="OCF27256.1"/>
    </source>
</evidence>
<dbReference type="RefSeq" id="XP_019048326.1">
    <property type="nucleotide sequence ID" value="XM_019188764.1"/>
</dbReference>
<dbReference type="Proteomes" id="UP000092730">
    <property type="component" value="Chromosome 2"/>
</dbReference>
<dbReference type="KEGG" id="kbi:30206495"/>
<dbReference type="OrthoDB" id="2561864at2759"/>
<sequence length="291" mass="31927">MWDADWGNDTPDEPRQSMLSFIGMAKLTLILERITSSFHTLQAAVSPPRDPYRSVLLESIANDLDSFQDWLDPQLSLPVKQKGSSRAHGVRSMQVCHLGLKIALIRLTLGEPGETSHDIEGTLKSALKIGKELVEFLESLDAGDQQSFWFPYSAFNILNGAALLLRIAVKANTTHPIINLESGDVLIRLVTVIKAGYLNSWPTAITAKTHLELLLRSLENDLPLAQSLLGILSDPPAGQGEMINPGGTISGMATSAEWSLDINNLFAPMTDVDQQLWSSLGWLWDTQSLQS</sequence>
<dbReference type="GeneID" id="30206495"/>
<name>A0A1B9G8B2_9TREE</name>
<organism evidence="1">
    <name type="scientific">Kwoniella bestiolae CBS 10118</name>
    <dbReference type="NCBI Taxonomy" id="1296100"/>
    <lineage>
        <taxon>Eukaryota</taxon>
        <taxon>Fungi</taxon>
        <taxon>Dikarya</taxon>
        <taxon>Basidiomycota</taxon>
        <taxon>Agaricomycotina</taxon>
        <taxon>Tremellomycetes</taxon>
        <taxon>Tremellales</taxon>
        <taxon>Cryptococcaceae</taxon>
        <taxon>Kwoniella</taxon>
    </lineage>
</organism>
<reference evidence="2" key="2">
    <citation type="submission" date="2013-07" db="EMBL/GenBank/DDBJ databases">
        <authorList>
            <consortium name="The Broad Institute Genome Sequencing Platform"/>
            <person name="Cuomo C."/>
            <person name="Litvintseva A."/>
            <person name="Chen Y."/>
            <person name="Heitman J."/>
            <person name="Sun S."/>
            <person name="Springer D."/>
            <person name="Dromer F."/>
            <person name="Young S.K."/>
            <person name="Zeng Q."/>
            <person name="Gargeya S."/>
            <person name="Fitzgerald M."/>
            <person name="Abouelleil A."/>
            <person name="Alvarado L."/>
            <person name="Berlin A.M."/>
            <person name="Chapman S.B."/>
            <person name="Dewar J."/>
            <person name="Goldberg J."/>
            <person name="Griggs A."/>
            <person name="Gujja S."/>
            <person name="Hansen M."/>
            <person name="Howarth C."/>
            <person name="Imamovic A."/>
            <person name="Larimer J."/>
            <person name="McCowan C."/>
            <person name="Murphy C."/>
            <person name="Pearson M."/>
            <person name="Priest M."/>
            <person name="Roberts A."/>
            <person name="Saif S."/>
            <person name="Shea T."/>
            <person name="Sykes S."/>
            <person name="Wortman J."/>
            <person name="Nusbaum C."/>
            <person name="Birren B."/>
        </authorList>
    </citation>
    <scope>NUCLEOTIDE SEQUENCE</scope>
    <source>
        <strain evidence="2">CBS 10118</strain>
    </source>
</reference>